<evidence type="ECO:0000259" key="3">
    <source>
        <dbReference type="PROSITE" id="PS51635"/>
    </source>
</evidence>
<dbReference type="Pfam" id="PF01734">
    <property type="entry name" value="Patatin"/>
    <property type="match status" value="1"/>
</dbReference>
<keyword evidence="1" id="KW-0443">Lipid metabolism</keyword>
<proteinExistence type="predicted"/>
<evidence type="ECO:0000256" key="1">
    <source>
        <dbReference type="ARBA" id="ARBA00023098"/>
    </source>
</evidence>
<dbReference type="RefSeq" id="WP_136771671.1">
    <property type="nucleotide sequence ID" value="NZ_CP156074.1"/>
</dbReference>
<dbReference type="Proteomes" id="UP000310016">
    <property type="component" value="Unassembled WGS sequence"/>
</dbReference>
<dbReference type="SUPFAM" id="SSF52151">
    <property type="entry name" value="FabD/lysophospholipase-like"/>
    <property type="match status" value="1"/>
</dbReference>
<dbReference type="InterPro" id="IPR016035">
    <property type="entry name" value="Acyl_Trfase/lysoPLipase"/>
</dbReference>
<dbReference type="PROSITE" id="PS51635">
    <property type="entry name" value="PNPLA"/>
    <property type="match status" value="1"/>
</dbReference>
<comment type="caution">
    <text evidence="2">Lacks conserved residue(s) required for the propagation of feature annotation.</text>
</comment>
<dbReference type="OrthoDB" id="8712796at2"/>
<dbReference type="AlphaFoldDB" id="A0A4U0QCL1"/>
<dbReference type="GO" id="GO:0006629">
    <property type="term" value="P:lipid metabolic process"/>
    <property type="evidence" value="ECO:0007669"/>
    <property type="project" value="UniProtKB-KW"/>
</dbReference>
<organism evidence="4 5">
    <name type="scientific">Chitiniphilus eburneus</name>
    <dbReference type="NCBI Taxonomy" id="2571148"/>
    <lineage>
        <taxon>Bacteria</taxon>
        <taxon>Pseudomonadati</taxon>
        <taxon>Pseudomonadota</taxon>
        <taxon>Betaproteobacteria</taxon>
        <taxon>Neisseriales</taxon>
        <taxon>Chitinibacteraceae</taxon>
        <taxon>Chitiniphilus</taxon>
    </lineage>
</organism>
<comment type="caution">
    <text evidence="4">The sequence shown here is derived from an EMBL/GenBank/DDBJ whole genome shotgun (WGS) entry which is preliminary data.</text>
</comment>
<dbReference type="Gene3D" id="3.40.1090.10">
    <property type="entry name" value="Cytosolic phospholipase A2 catalytic domain"/>
    <property type="match status" value="1"/>
</dbReference>
<evidence type="ECO:0000313" key="4">
    <source>
        <dbReference type="EMBL" id="TJZ79157.1"/>
    </source>
</evidence>
<name>A0A4U0QCL1_9NEIS</name>
<gene>
    <name evidence="4" type="ORF">FAZ21_02405</name>
</gene>
<keyword evidence="5" id="KW-1185">Reference proteome</keyword>
<dbReference type="EMBL" id="SUMF01000001">
    <property type="protein sequence ID" value="TJZ79157.1"/>
    <property type="molecule type" value="Genomic_DNA"/>
</dbReference>
<accession>A0A4U0QCL1</accession>
<evidence type="ECO:0000313" key="5">
    <source>
        <dbReference type="Proteomes" id="UP000310016"/>
    </source>
</evidence>
<sequence>MPKAKTALIIGGGAPNMPLMAGALSAMIRQRVRFDVISTSGAGALVGLLYAAPKDGDAIAALASMVQMGVSDPVYRLMPVNYKVFSKPGVLAEQFRAELARSPFAAMVEQLSQQSPAWRAWADWVRLMWAVATPTDLTLRSLGLCAHVPFIEEVVDFAKLAASTTPIYLNAYNLNRHEMVQWEGAGITVERFRAALSFPFLYPPTVLPNEAGVGEHYIEGAALDTLNFKALVGPDGVHPEIGTMVVFDVLGADLLLRPPRDLYDAWVMSIITPLVEIAKDDLKLFDLVYNRNPDGSEKRQLLRVPLLSDEFPPERWAEMFDWSYSNMHDLYRTGFDIGLAFCSEHAAALDIVYDESVRSLPEDWVLADVVG</sequence>
<evidence type="ECO:0000256" key="2">
    <source>
        <dbReference type="PROSITE-ProRule" id="PRU01161"/>
    </source>
</evidence>
<feature type="domain" description="PNPLA" evidence="3">
    <location>
        <begin position="8"/>
        <end position="232"/>
    </location>
</feature>
<reference evidence="4 5" key="1">
    <citation type="submission" date="2019-04" db="EMBL/GenBank/DDBJ databases">
        <title>Chitiniphilus eburnea sp. nov., a novel chitinolytic bacterium isolated from aquaculture sludge.</title>
        <authorList>
            <person name="Sheng M."/>
        </authorList>
    </citation>
    <scope>NUCLEOTIDE SEQUENCE [LARGE SCALE GENOMIC DNA]</scope>
    <source>
        <strain evidence="4 5">HX-2-15</strain>
    </source>
</reference>
<dbReference type="InterPro" id="IPR002641">
    <property type="entry name" value="PNPLA_dom"/>
</dbReference>
<protein>
    <submittedName>
        <fullName evidence="4">Patatin-like phospholipase family protein</fullName>
    </submittedName>
</protein>